<accession>A0ABQ7WNK4</accession>
<protein>
    <submittedName>
        <fullName evidence="1">Uncharacterized protein</fullName>
    </submittedName>
</protein>
<evidence type="ECO:0000313" key="1">
    <source>
        <dbReference type="EMBL" id="KAH0781545.1"/>
    </source>
</evidence>
<dbReference type="EMBL" id="JAIVGD010000001">
    <property type="protein sequence ID" value="KAH0781545.1"/>
    <property type="molecule type" value="Genomic_DNA"/>
</dbReference>
<name>A0ABQ7WNK4_SOLTU</name>
<gene>
    <name evidence="1" type="ORF">KY290_001143</name>
</gene>
<proteinExistence type="predicted"/>
<reference evidence="1 2" key="1">
    <citation type="journal article" date="2021" name="bioRxiv">
        <title>Chromosome-scale and haplotype-resolved genome assembly of a tetraploid potato cultivar.</title>
        <authorList>
            <person name="Sun H."/>
            <person name="Jiao W.-B."/>
            <person name="Krause K."/>
            <person name="Campoy J.A."/>
            <person name="Goel M."/>
            <person name="Folz-Donahue K."/>
            <person name="Kukat C."/>
            <person name="Huettel B."/>
            <person name="Schneeberger K."/>
        </authorList>
    </citation>
    <scope>NUCLEOTIDE SEQUENCE [LARGE SCALE GENOMIC DNA]</scope>
    <source>
        <strain evidence="1">SolTubOtavaFocal</strain>
        <tissue evidence="1">Leaves</tissue>
    </source>
</reference>
<comment type="caution">
    <text evidence="1">The sequence shown here is derived from an EMBL/GenBank/DDBJ whole genome shotgun (WGS) entry which is preliminary data.</text>
</comment>
<organism evidence="1 2">
    <name type="scientific">Solanum tuberosum</name>
    <name type="common">Potato</name>
    <dbReference type="NCBI Taxonomy" id="4113"/>
    <lineage>
        <taxon>Eukaryota</taxon>
        <taxon>Viridiplantae</taxon>
        <taxon>Streptophyta</taxon>
        <taxon>Embryophyta</taxon>
        <taxon>Tracheophyta</taxon>
        <taxon>Spermatophyta</taxon>
        <taxon>Magnoliopsida</taxon>
        <taxon>eudicotyledons</taxon>
        <taxon>Gunneridae</taxon>
        <taxon>Pentapetalae</taxon>
        <taxon>asterids</taxon>
        <taxon>lamiids</taxon>
        <taxon>Solanales</taxon>
        <taxon>Solanaceae</taxon>
        <taxon>Solanoideae</taxon>
        <taxon>Solaneae</taxon>
        <taxon>Solanum</taxon>
    </lineage>
</organism>
<sequence>MKSKREELGLVVGKDGQATFGAAEMGEATAVATSNGCLKRWERAAKVCCSVTLGKGQKLRVSG</sequence>
<dbReference type="Proteomes" id="UP000826656">
    <property type="component" value="Unassembled WGS sequence"/>
</dbReference>
<keyword evidence="2" id="KW-1185">Reference proteome</keyword>
<evidence type="ECO:0000313" key="2">
    <source>
        <dbReference type="Proteomes" id="UP000826656"/>
    </source>
</evidence>